<feature type="domain" description="Transcriptional repressor PaaX-like C-terminal" evidence="3">
    <location>
        <begin position="196"/>
        <end position="282"/>
    </location>
</feature>
<dbReference type="Pfam" id="PF08223">
    <property type="entry name" value="PaaX_C"/>
    <property type="match status" value="1"/>
</dbReference>
<evidence type="ECO:0008006" key="7">
    <source>
        <dbReference type="Google" id="ProtNLM"/>
    </source>
</evidence>
<dbReference type="AlphaFoldDB" id="A0A5J6L830"/>
<dbReference type="InterPro" id="IPR036388">
    <property type="entry name" value="WH-like_DNA-bd_sf"/>
</dbReference>
<dbReference type="Gene3D" id="1.10.10.10">
    <property type="entry name" value="Winged helix-like DNA-binding domain superfamily/Winged helix DNA-binding domain"/>
    <property type="match status" value="1"/>
</dbReference>
<keyword evidence="6" id="KW-1185">Reference proteome</keyword>
<dbReference type="PANTHER" id="PTHR30319:SF1">
    <property type="entry name" value="TRANSCRIPTIONAL REPRESSOR PAAX"/>
    <property type="match status" value="1"/>
</dbReference>
<dbReference type="Gene3D" id="3.30.70.2650">
    <property type="match status" value="1"/>
</dbReference>
<evidence type="ECO:0000313" key="6">
    <source>
        <dbReference type="Proteomes" id="UP000325516"/>
    </source>
</evidence>
<dbReference type="InterPro" id="IPR013225">
    <property type="entry name" value="PaaX_C"/>
</dbReference>
<feature type="region of interest" description="Disordered" evidence="1">
    <location>
        <begin position="1"/>
        <end position="28"/>
    </location>
</feature>
<gene>
    <name evidence="5" type="ORF">F6J85_16740</name>
</gene>
<dbReference type="InterPro" id="IPR048846">
    <property type="entry name" value="PaaX-like_central"/>
</dbReference>
<dbReference type="EMBL" id="CP044232">
    <property type="protein sequence ID" value="QEW04566.1"/>
    <property type="molecule type" value="Genomic_DNA"/>
</dbReference>
<feature type="domain" description="Transcriptional repressor PaaX-like N-terminal" evidence="2">
    <location>
        <begin position="36"/>
        <end position="96"/>
    </location>
</feature>
<sequence>MELQAPVQDGYSEAMTAPGDLPRDQEGQQPQRLLGALLADYSFDAGPGLTSASIIRILGEFGVTESGARSALSRATQRGLLEASRGSGATRYRLGEWGRSVHQDRLVRVLRFGEATEWDGSWTVGIVPASVGDRVERRRWRQRLEDVGFGSLADGVWIHPRSTVDDLRALAAAQGVALAAFRGPLELDGVSATDAFDLRSLRAAYARFLDEYGSFATAATSVDGGTALRVRTTVLRDWRRLSLTDPDLPAAVLPADWPQSHAREVFLTVRRLLARTALAHLRTLVDADVADHVRPVEPDGA</sequence>
<name>A0A5J6L830_9MICO</name>
<protein>
    <recommendedName>
        <fullName evidence="7">PaaX family transcriptional regulator</fullName>
    </recommendedName>
</protein>
<dbReference type="InterPro" id="IPR011965">
    <property type="entry name" value="PaaX_trns_reg"/>
</dbReference>
<evidence type="ECO:0000259" key="3">
    <source>
        <dbReference type="Pfam" id="PF08223"/>
    </source>
</evidence>
<dbReference type="KEGG" id="mlz:F6J85_16740"/>
<evidence type="ECO:0000259" key="2">
    <source>
        <dbReference type="Pfam" id="PF07848"/>
    </source>
</evidence>
<evidence type="ECO:0000259" key="4">
    <source>
        <dbReference type="Pfam" id="PF20803"/>
    </source>
</evidence>
<organism evidence="5 6">
    <name type="scientific">Microbacterium lushaniae</name>
    <dbReference type="NCBI Taxonomy" id="2614639"/>
    <lineage>
        <taxon>Bacteria</taxon>
        <taxon>Bacillati</taxon>
        <taxon>Actinomycetota</taxon>
        <taxon>Actinomycetes</taxon>
        <taxon>Micrococcales</taxon>
        <taxon>Microbacteriaceae</taxon>
        <taxon>Microbacterium</taxon>
    </lineage>
</organism>
<reference evidence="6" key="1">
    <citation type="submission" date="2019-09" db="EMBL/GenBank/DDBJ databases">
        <title>Mumia zhuanghuii sp. nov. isolated from the intestinal contents of plateau pika (Ochotona curzoniae) in the Qinghai-Tibet plateau of China.</title>
        <authorList>
            <person name="Tian Z."/>
        </authorList>
    </citation>
    <scope>NUCLEOTIDE SEQUENCE [LARGE SCALE GENOMIC DNA]</scope>
    <source>
        <strain evidence="6">L-031</strain>
    </source>
</reference>
<evidence type="ECO:0000256" key="1">
    <source>
        <dbReference type="SAM" id="MobiDB-lite"/>
    </source>
</evidence>
<accession>A0A5J6L830</accession>
<dbReference type="Gene3D" id="1.20.58.1460">
    <property type="match status" value="1"/>
</dbReference>
<dbReference type="Pfam" id="PF07848">
    <property type="entry name" value="PaaX"/>
    <property type="match status" value="1"/>
</dbReference>
<dbReference type="Proteomes" id="UP000325516">
    <property type="component" value="Chromosome"/>
</dbReference>
<feature type="domain" description="Transcriptional repressor PaaX-like central Cas2-like" evidence="4">
    <location>
        <begin position="116"/>
        <end position="177"/>
    </location>
</feature>
<dbReference type="PIRSF" id="PIRSF020623">
    <property type="entry name" value="PaaX"/>
    <property type="match status" value="1"/>
</dbReference>
<evidence type="ECO:0000313" key="5">
    <source>
        <dbReference type="EMBL" id="QEW04566.1"/>
    </source>
</evidence>
<dbReference type="InterPro" id="IPR012906">
    <property type="entry name" value="PaaX-like_N"/>
</dbReference>
<proteinExistence type="predicted"/>
<dbReference type="GO" id="GO:0006351">
    <property type="term" value="P:DNA-templated transcription"/>
    <property type="evidence" value="ECO:0007669"/>
    <property type="project" value="InterPro"/>
</dbReference>
<dbReference type="PANTHER" id="PTHR30319">
    <property type="entry name" value="PHENYLACETIC ACID REGULATOR-RELATED TRANSCRIPTIONAL REPRESSOR"/>
    <property type="match status" value="1"/>
</dbReference>
<dbReference type="Pfam" id="PF20803">
    <property type="entry name" value="PaaX_M"/>
    <property type="match status" value="1"/>
</dbReference>